<name>A0A7W6CZQ8_9HYPH</name>
<evidence type="ECO:0000313" key="2">
    <source>
        <dbReference type="EMBL" id="MBB3974046.1"/>
    </source>
</evidence>
<keyword evidence="3" id="KW-1185">Reference proteome</keyword>
<dbReference type="Proteomes" id="UP000528964">
    <property type="component" value="Unassembled WGS sequence"/>
</dbReference>
<feature type="compositionally biased region" description="Basic and acidic residues" evidence="1">
    <location>
        <begin position="63"/>
        <end position="79"/>
    </location>
</feature>
<dbReference type="RefSeq" id="WP_183395899.1">
    <property type="nucleotide sequence ID" value="NZ_JACIDR010000004.1"/>
</dbReference>
<proteinExistence type="predicted"/>
<gene>
    <name evidence="2" type="ORF">GGR24_002723</name>
</gene>
<protein>
    <submittedName>
        <fullName evidence="2">Uncharacterized protein</fullName>
    </submittedName>
</protein>
<evidence type="ECO:0000256" key="1">
    <source>
        <dbReference type="SAM" id="MobiDB-lite"/>
    </source>
</evidence>
<sequence length="79" mass="8301">MKPFVVAVVAAVAIALGASVLLGAVQELAYQKFQTSAVRLSSPGTNLVGLKWNGDPTPADITEMTRDKAEEERLDAKGS</sequence>
<accession>A0A7W6CZQ8</accession>
<comment type="caution">
    <text evidence="2">The sequence shown here is derived from an EMBL/GenBank/DDBJ whole genome shotgun (WGS) entry which is preliminary data.</text>
</comment>
<reference evidence="2 3" key="1">
    <citation type="submission" date="2020-08" db="EMBL/GenBank/DDBJ databases">
        <title>Genomic Encyclopedia of Type Strains, Phase IV (KMG-IV): sequencing the most valuable type-strain genomes for metagenomic binning, comparative biology and taxonomic classification.</title>
        <authorList>
            <person name="Goeker M."/>
        </authorList>
    </citation>
    <scope>NUCLEOTIDE SEQUENCE [LARGE SCALE GENOMIC DNA]</scope>
    <source>
        <strain evidence="2 3">DSM 25481</strain>
    </source>
</reference>
<organism evidence="2 3">
    <name type="scientific">Hansschlegelia beijingensis</name>
    <dbReference type="NCBI Taxonomy" id="1133344"/>
    <lineage>
        <taxon>Bacteria</taxon>
        <taxon>Pseudomonadati</taxon>
        <taxon>Pseudomonadota</taxon>
        <taxon>Alphaproteobacteria</taxon>
        <taxon>Hyphomicrobiales</taxon>
        <taxon>Methylopilaceae</taxon>
        <taxon>Hansschlegelia</taxon>
    </lineage>
</organism>
<dbReference type="EMBL" id="JACIDR010000004">
    <property type="protein sequence ID" value="MBB3974046.1"/>
    <property type="molecule type" value="Genomic_DNA"/>
</dbReference>
<feature type="region of interest" description="Disordered" evidence="1">
    <location>
        <begin position="58"/>
        <end position="79"/>
    </location>
</feature>
<dbReference type="AlphaFoldDB" id="A0A7W6CZQ8"/>
<evidence type="ECO:0000313" key="3">
    <source>
        <dbReference type="Proteomes" id="UP000528964"/>
    </source>
</evidence>